<dbReference type="AlphaFoldDB" id="A0A1I3ZQ44"/>
<feature type="domain" description="Solute-binding protein family 5" evidence="5">
    <location>
        <begin position="64"/>
        <end position="411"/>
    </location>
</feature>
<evidence type="ECO:0000256" key="3">
    <source>
        <dbReference type="ARBA" id="ARBA00022729"/>
    </source>
</evidence>
<accession>A0A1I3ZQ44</accession>
<dbReference type="RefSeq" id="WP_092958899.1">
    <property type="nucleotide sequence ID" value="NZ_FOSQ01000002.1"/>
</dbReference>
<proteinExistence type="inferred from homology"/>
<dbReference type="InterPro" id="IPR000914">
    <property type="entry name" value="SBP_5_dom"/>
</dbReference>
<dbReference type="STRING" id="1123062.SAMN02745775_102649"/>
<evidence type="ECO:0000313" key="6">
    <source>
        <dbReference type="EMBL" id="SFK46113.1"/>
    </source>
</evidence>
<name>A0A1I3ZQ44_9PROT</name>
<dbReference type="PIRSF" id="PIRSF002741">
    <property type="entry name" value="MppA"/>
    <property type="match status" value="1"/>
</dbReference>
<dbReference type="Gene3D" id="3.40.190.10">
    <property type="entry name" value="Periplasmic binding protein-like II"/>
    <property type="match status" value="1"/>
</dbReference>
<feature type="chain" id="PRO_5011670453" evidence="4">
    <location>
        <begin position="21"/>
        <end position="494"/>
    </location>
</feature>
<dbReference type="Proteomes" id="UP000199473">
    <property type="component" value="Unassembled WGS sequence"/>
</dbReference>
<dbReference type="EMBL" id="FOSQ01000002">
    <property type="protein sequence ID" value="SFK46113.1"/>
    <property type="molecule type" value="Genomic_DNA"/>
</dbReference>
<dbReference type="InterPro" id="IPR039424">
    <property type="entry name" value="SBP_5"/>
</dbReference>
<evidence type="ECO:0000256" key="4">
    <source>
        <dbReference type="SAM" id="SignalP"/>
    </source>
</evidence>
<dbReference type="GO" id="GO:0015833">
    <property type="term" value="P:peptide transport"/>
    <property type="evidence" value="ECO:0007669"/>
    <property type="project" value="TreeGrafter"/>
</dbReference>
<dbReference type="Gene3D" id="3.90.76.10">
    <property type="entry name" value="Dipeptide-binding Protein, Domain 1"/>
    <property type="match status" value="1"/>
</dbReference>
<dbReference type="OrthoDB" id="9803988at2"/>
<evidence type="ECO:0000256" key="2">
    <source>
        <dbReference type="ARBA" id="ARBA00005695"/>
    </source>
</evidence>
<gene>
    <name evidence="6" type="ORF">SAMN02745775_102649</name>
</gene>
<dbReference type="Gene3D" id="3.10.105.10">
    <property type="entry name" value="Dipeptide-binding Protein, Domain 3"/>
    <property type="match status" value="1"/>
</dbReference>
<keyword evidence="7" id="KW-1185">Reference proteome</keyword>
<feature type="signal peptide" evidence="4">
    <location>
        <begin position="1"/>
        <end position="20"/>
    </location>
</feature>
<evidence type="ECO:0000259" key="5">
    <source>
        <dbReference type="Pfam" id="PF00496"/>
    </source>
</evidence>
<sequence>MRAVLAWMALAMCLSGAAGAQTLRIGIGADPNMLDPARSSGFVERVVFTALCDRLVDIGPDLAFRPELATAWTWEEGGHVLRMTIRSDGRFHDGTALDAAAVKVNLDRYRTAPESLRRSELRPVTAVEAPDSRTVVIKLSEPYAPLLSVLSDRAGMILSPAALARLGARISEDPVCSGPFRLVRRVAQERIELERVPEHWNAANIHVQRLLILPIPDNNVRLLNLRAGQLDLIERIAPSDVESARRAPRMVVREATSIAYQLLYINQAGALRDPRLRRAFELSIDRGIINDVALQGLFVPNNQPEPPGTAFHFADLPLPRRDVAAARALVREAGVANPEFALLVPNSPVESQVAEIMQSMAAEAGLRVRIITMEASSIVTRANARQYDMAFGIWSGRADPDGNIAAWVASDGFLNRTGYANAAVDSAFLGARQATDQATRQRLYRDAAAQWLEDRPLMILYHYRWFWGLRAGVTGFEPSPDGLIRFSGLRLPPG</sequence>
<dbReference type="GO" id="GO:0030288">
    <property type="term" value="C:outer membrane-bounded periplasmic space"/>
    <property type="evidence" value="ECO:0007669"/>
    <property type="project" value="UniProtKB-ARBA"/>
</dbReference>
<organism evidence="6 7">
    <name type="scientific">Falsiroseomonas stagni DSM 19981</name>
    <dbReference type="NCBI Taxonomy" id="1123062"/>
    <lineage>
        <taxon>Bacteria</taxon>
        <taxon>Pseudomonadati</taxon>
        <taxon>Pseudomonadota</taxon>
        <taxon>Alphaproteobacteria</taxon>
        <taxon>Acetobacterales</taxon>
        <taxon>Roseomonadaceae</taxon>
        <taxon>Falsiroseomonas</taxon>
    </lineage>
</organism>
<reference evidence="6 7" key="1">
    <citation type="submission" date="2016-10" db="EMBL/GenBank/DDBJ databases">
        <authorList>
            <person name="de Groot N.N."/>
        </authorList>
    </citation>
    <scope>NUCLEOTIDE SEQUENCE [LARGE SCALE GENOMIC DNA]</scope>
    <source>
        <strain evidence="6 7">DSM 19981</strain>
    </source>
</reference>
<protein>
    <submittedName>
        <fullName evidence="6">Peptide/nickel transport system substrate-binding protein</fullName>
    </submittedName>
</protein>
<dbReference type="Pfam" id="PF00496">
    <property type="entry name" value="SBP_bac_5"/>
    <property type="match status" value="1"/>
</dbReference>
<dbReference type="PANTHER" id="PTHR30290">
    <property type="entry name" value="PERIPLASMIC BINDING COMPONENT OF ABC TRANSPORTER"/>
    <property type="match status" value="1"/>
</dbReference>
<evidence type="ECO:0000256" key="1">
    <source>
        <dbReference type="ARBA" id="ARBA00004418"/>
    </source>
</evidence>
<comment type="subcellular location">
    <subcellularLocation>
        <location evidence="1">Periplasm</location>
    </subcellularLocation>
</comment>
<evidence type="ECO:0000313" key="7">
    <source>
        <dbReference type="Proteomes" id="UP000199473"/>
    </source>
</evidence>
<dbReference type="GO" id="GO:0043190">
    <property type="term" value="C:ATP-binding cassette (ABC) transporter complex"/>
    <property type="evidence" value="ECO:0007669"/>
    <property type="project" value="InterPro"/>
</dbReference>
<dbReference type="SUPFAM" id="SSF53850">
    <property type="entry name" value="Periplasmic binding protein-like II"/>
    <property type="match status" value="1"/>
</dbReference>
<comment type="similarity">
    <text evidence="2">Belongs to the bacterial solute-binding protein 5 family.</text>
</comment>
<dbReference type="PANTHER" id="PTHR30290:SF38">
    <property type="entry name" value="D,D-DIPEPTIDE-BINDING PERIPLASMIC PROTEIN DDPA-RELATED"/>
    <property type="match status" value="1"/>
</dbReference>
<dbReference type="GO" id="GO:1904680">
    <property type="term" value="F:peptide transmembrane transporter activity"/>
    <property type="evidence" value="ECO:0007669"/>
    <property type="project" value="TreeGrafter"/>
</dbReference>
<keyword evidence="3 4" id="KW-0732">Signal</keyword>
<dbReference type="InterPro" id="IPR030678">
    <property type="entry name" value="Peptide/Ni-bd"/>
</dbReference>